<keyword evidence="3" id="KW-1185">Reference proteome</keyword>
<dbReference type="AlphaFoldDB" id="A0A4Q9KBJ2"/>
<name>A0A4Q9KBJ2_9ACTN</name>
<dbReference type="EMBL" id="SDMQ01000020">
    <property type="protein sequence ID" value="TBT82605.1"/>
    <property type="molecule type" value="Genomic_DNA"/>
</dbReference>
<gene>
    <name evidence="2" type="ORF">ET989_14035</name>
</gene>
<feature type="region of interest" description="Disordered" evidence="1">
    <location>
        <begin position="38"/>
        <end position="78"/>
    </location>
</feature>
<dbReference type="OrthoDB" id="5177591at2"/>
<reference evidence="2 3" key="1">
    <citation type="submission" date="2019-01" db="EMBL/GenBank/DDBJ databases">
        <title>Lactibacter flavus gen. nov., sp. nov., a novel bacterium of the family Propionibacteriaceae isolated from raw milk and dairy products.</title>
        <authorList>
            <person name="Huptas C."/>
            <person name="Wenning M."/>
            <person name="Breitenwieser F."/>
            <person name="Doll E."/>
            <person name="Von Neubeck M."/>
            <person name="Busse H.-J."/>
            <person name="Scherer S."/>
        </authorList>
    </citation>
    <scope>NUCLEOTIDE SEQUENCE [LARGE SCALE GENOMIC DNA]</scope>
    <source>
        <strain evidence="2 3">KCTC 33808</strain>
    </source>
</reference>
<comment type="caution">
    <text evidence="2">The sequence shown here is derived from an EMBL/GenBank/DDBJ whole genome shotgun (WGS) entry which is preliminary data.</text>
</comment>
<evidence type="ECO:0000313" key="3">
    <source>
        <dbReference type="Proteomes" id="UP000292373"/>
    </source>
</evidence>
<sequence>MSTVPLERLGYRGVLSLDCRDAVSGTVVSGLVAEAWPRTDPRARRTARRSPTSQLLGFGTLPDHPLEQRVRAPGEGPLDWPAATSRPYRVLVTDPRRRYLPVLTDVTAPQAAPHTVTLHAAPTSLLRGGWAVVRGQVLRAGGPRPLPWAVLTIELAGRAHTARCDAAGVFLLNAPYPEALPPLFGSPPSGPGLSTMTWTVEIGISSAPDTLTFTDPQHPDVPDTASVIGQAQATFDPGGGPTLTRTLTFGEVLALSLTATPA</sequence>
<proteinExistence type="predicted"/>
<accession>A0A4Q9KBJ2</accession>
<organism evidence="2 3">
    <name type="scientific">Propioniciclava sinopodophylli</name>
    <dbReference type="NCBI Taxonomy" id="1837344"/>
    <lineage>
        <taxon>Bacteria</taxon>
        <taxon>Bacillati</taxon>
        <taxon>Actinomycetota</taxon>
        <taxon>Actinomycetes</taxon>
        <taxon>Propionibacteriales</taxon>
        <taxon>Propionibacteriaceae</taxon>
        <taxon>Propioniciclava</taxon>
    </lineage>
</organism>
<dbReference type="RefSeq" id="WP_131170058.1">
    <property type="nucleotide sequence ID" value="NZ_SDMQ01000020.1"/>
</dbReference>
<evidence type="ECO:0000256" key="1">
    <source>
        <dbReference type="SAM" id="MobiDB-lite"/>
    </source>
</evidence>
<dbReference type="Proteomes" id="UP000292373">
    <property type="component" value="Unassembled WGS sequence"/>
</dbReference>
<evidence type="ECO:0000313" key="2">
    <source>
        <dbReference type="EMBL" id="TBT82605.1"/>
    </source>
</evidence>
<protein>
    <submittedName>
        <fullName evidence="2">Uncharacterized protein</fullName>
    </submittedName>
</protein>